<accession>A0A7I8JWZ8</accession>
<evidence type="ECO:0000259" key="4">
    <source>
        <dbReference type="PROSITE" id="PS51352"/>
    </source>
</evidence>
<dbReference type="PROSITE" id="PS51352">
    <property type="entry name" value="THIOREDOXIN_2"/>
    <property type="match status" value="1"/>
</dbReference>
<dbReference type="Gene3D" id="3.40.30.10">
    <property type="entry name" value="Glutaredoxin"/>
    <property type="match status" value="1"/>
</dbReference>
<evidence type="ECO:0000256" key="2">
    <source>
        <dbReference type="ARBA" id="ARBA00049091"/>
    </source>
</evidence>
<dbReference type="InterPro" id="IPR036249">
    <property type="entry name" value="Thioredoxin-like_sf"/>
</dbReference>
<gene>
    <name evidence="5" type="ORF">SI8410_01000597</name>
</gene>
<dbReference type="Gene3D" id="3.30.1020.10">
    <property type="entry name" value="Antioxidant, Horf6, Chain A, domain2"/>
    <property type="match status" value="1"/>
</dbReference>
<dbReference type="EMBL" id="LR746264">
    <property type="protein sequence ID" value="CAA7388356.1"/>
    <property type="molecule type" value="Genomic_DNA"/>
</dbReference>
<name>A0A7I8JWZ8_SPIIN</name>
<dbReference type="GO" id="GO:0005739">
    <property type="term" value="C:mitochondrion"/>
    <property type="evidence" value="ECO:0007669"/>
    <property type="project" value="TreeGrafter"/>
</dbReference>
<dbReference type="EC" id="1.11.1.24" evidence="3"/>
<dbReference type="GO" id="GO:0005829">
    <property type="term" value="C:cytosol"/>
    <property type="evidence" value="ECO:0007669"/>
    <property type="project" value="TreeGrafter"/>
</dbReference>
<dbReference type="InterPro" id="IPR013766">
    <property type="entry name" value="Thioredoxin_domain"/>
</dbReference>
<keyword evidence="6" id="KW-1185">Reference proteome</keyword>
<dbReference type="PANTHER" id="PTHR43503:SF4">
    <property type="entry name" value="PEROXIREDOXIN-6"/>
    <property type="match status" value="1"/>
</dbReference>
<dbReference type="Pfam" id="PF00578">
    <property type="entry name" value="AhpC-TSA"/>
    <property type="match status" value="1"/>
</dbReference>
<dbReference type="Pfam" id="PF10417">
    <property type="entry name" value="1-cysPrx_C"/>
    <property type="match status" value="1"/>
</dbReference>
<evidence type="ECO:0000313" key="5">
    <source>
        <dbReference type="EMBL" id="CAA7388356.1"/>
    </source>
</evidence>
<evidence type="ECO:0000256" key="3">
    <source>
        <dbReference type="PIRNR" id="PIRNR000239"/>
    </source>
</evidence>
<comment type="catalytic activity">
    <reaction evidence="2 3">
        <text>a hydroperoxide + [thioredoxin]-dithiol = an alcohol + [thioredoxin]-disulfide + H2O</text>
        <dbReference type="Rhea" id="RHEA:62620"/>
        <dbReference type="Rhea" id="RHEA-COMP:10698"/>
        <dbReference type="Rhea" id="RHEA-COMP:10700"/>
        <dbReference type="ChEBI" id="CHEBI:15377"/>
        <dbReference type="ChEBI" id="CHEBI:29950"/>
        <dbReference type="ChEBI" id="CHEBI:30879"/>
        <dbReference type="ChEBI" id="CHEBI:35924"/>
        <dbReference type="ChEBI" id="CHEBI:50058"/>
        <dbReference type="EC" id="1.11.1.24"/>
    </reaction>
</comment>
<dbReference type="PANTHER" id="PTHR43503">
    <property type="entry name" value="MCG48959-RELATED"/>
    <property type="match status" value="1"/>
</dbReference>
<dbReference type="AlphaFoldDB" id="A0A7I8JWZ8"/>
<dbReference type="Proteomes" id="UP000663760">
    <property type="component" value="Chromosome 1"/>
</dbReference>
<dbReference type="InterPro" id="IPR024706">
    <property type="entry name" value="Peroxiredoxin_AhpC-typ"/>
</dbReference>
<feature type="domain" description="Thioredoxin" evidence="4">
    <location>
        <begin position="4"/>
        <end position="149"/>
    </location>
</feature>
<keyword evidence="1 3" id="KW-0560">Oxidoreductase</keyword>
<comment type="function">
    <text evidence="3">Thiol-specific peroxidase that catalyzes the reduction of hydrogen peroxide and organic hydroperoxides to water and alcohols, respectively.</text>
</comment>
<dbReference type="FunFam" id="3.30.1020.10:FF:000001">
    <property type="entry name" value="1-Cys peroxiredoxin"/>
    <property type="match status" value="1"/>
</dbReference>
<evidence type="ECO:0000256" key="1">
    <source>
        <dbReference type="ARBA" id="ARBA00023002"/>
    </source>
</evidence>
<proteinExistence type="inferred from homology"/>
<dbReference type="OrthoDB" id="2996783at2759"/>
<sequence>MPGLTIGDTIPNLEVETTHGRLKLHEYVGDGWAVIFSDPGGSTPELAKMAQYENEFRKRGVKLLGVSCGFVDPFSSKVSFPVVVDRRREVIRELNMVEPEDKDDDGRDLPSRALHVVAADKRIKLSIVYPAVAGQNAGEVVRAVDSLQATARHRVATPVNWKPGEPVVISPSVPKEEADRMFPQGYHTVDLPSKKSYLRLTKL</sequence>
<keyword evidence="3" id="KW-0676">Redox-active center</keyword>
<dbReference type="InterPro" id="IPR000866">
    <property type="entry name" value="AhpC/TSA"/>
</dbReference>
<dbReference type="InterPro" id="IPR019479">
    <property type="entry name" value="Peroxiredoxin_C"/>
</dbReference>
<organism evidence="5 6">
    <name type="scientific">Spirodela intermedia</name>
    <name type="common">Intermediate duckweed</name>
    <dbReference type="NCBI Taxonomy" id="51605"/>
    <lineage>
        <taxon>Eukaryota</taxon>
        <taxon>Viridiplantae</taxon>
        <taxon>Streptophyta</taxon>
        <taxon>Embryophyta</taxon>
        <taxon>Tracheophyta</taxon>
        <taxon>Spermatophyta</taxon>
        <taxon>Magnoliopsida</taxon>
        <taxon>Liliopsida</taxon>
        <taxon>Araceae</taxon>
        <taxon>Lemnoideae</taxon>
        <taxon>Spirodela</taxon>
    </lineage>
</organism>
<protein>
    <recommendedName>
        <fullName evidence="3">Peroxiredoxin</fullName>
        <ecNumber evidence="3">1.11.1.24</ecNumber>
    </recommendedName>
</protein>
<dbReference type="PIRSF" id="PIRSF000239">
    <property type="entry name" value="AHPC"/>
    <property type="match status" value="1"/>
</dbReference>
<reference evidence="5" key="1">
    <citation type="submission" date="2020-02" db="EMBL/GenBank/DDBJ databases">
        <authorList>
            <person name="Scholz U."/>
            <person name="Mascher M."/>
            <person name="Fiebig A."/>
        </authorList>
    </citation>
    <scope>NUCLEOTIDE SEQUENCE</scope>
</reference>
<evidence type="ECO:0000313" key="6">
    <source>
        <dbReference type="Proteomes" id="UP000663760"/>
    </source>
</evidence>
<keyword evidence="3" id="KW-0049">Antioxidant</keyword>
<dbReference type="SUPFAM" id="SSF52833">
    <property type="entry name" value="Thioredoxin-like"/>
    <property type="match status" value="1"/>
</dbReference>
<keyword evidence="3" id="KW-0575">Peroxidase</keyword>
<dbReference type="GO" id="GO:0045454">
    <property type="term" value="P:cell redox homeostasis"/>
    <property type="evidence" value="ECO:0007669"/>
    <property type="project" value="TreeGrafter"/>
</dbReference>
<dbReference type="GO" id="GO:0140824">
    <property type="term" value="F:thioredoxin-dependent peroxiredoxin activity"/>
    <property type="evidence" value="ECO:0007669"/>
    <property type="project" value="UniProtKB-EC"/>
</dbReference>
<comment type="similarity">
    <text evidence="3">Belongs to the peroxiredoxin family.</text>
</comment>